<dbReference type="SUPFAM" id="SSF53335">
    <property type="entry name" value="S-adenosyl-L-methionine-dependent methyltransferases"/>
    <property type="match status" value="1"/>
</dbReference>
<dbReference type="InterPro" id="IPR029063">
    <property type="entry name" value="SAM-dependent_MTases_sf"/>
</dbReference>
<feature type="domain" description="Methyltransferase" evidence="6">
    <location>
        <begin position="112"/>
        <end position="257"/>
    </location>
</feature>
<evidence type="ECO:0000256" key="1">
    <source>
        <dbReference type="ARBA" id="ARBA00022603"/>
    </source>
</evidence>
<feature type="binding site" evidence="5">
    <location>
        <position position="141"/>
    </location>
    <ligand>
        <name>S-adenosyl-L-methionine</name>
        <dbReference type="ChEBI" id="CHEBI:59789"/>
    </ligand>
</feature>
<dbReference type="EMBL" id="SNZB01000001">
    <property type="protein sequence ID" value="TDR23194.1"/>
    <property type="molecule type" value="Genomic_DNA"/>
</dbReference>
<protein>
    <recommendedName>
        <fullName evidence="5">Release factor glutamine methyltransferase</fullName>
        <shortName evidence="5">RF MTase</shortName>
        <ecNumber evidence="5">2.1.1.297</ecNumber>
    </recommendedName>
    <alternativeName>
        <fullName evidence="5">N5-glutamine methyltransferase PrmC</fullName>
    </alternativeName>
    <alternativeName>
        <fullName evidence="5">Protein-(glutamine-N5) MTase PrmC</fullName>
    </alternativeName>
    <alternativeName>
        <fullName evidence="5">Protein-glutamine N-methyltransferase PrmC</fullName>
    </alternativeName>
</protein>
<evidence type="ECO:0000259" key="6">
    <source>
        <dbReference type="Pfam" id="PF13847"/>
    </source>
</evidence>
<proteinExistence type="inferred from homology"/>
<evidence type="ECO:0000256" key="4">
    <source>
        <dbReference type="ARBA" id="ARBA00048391"/>
    </source>
</evidence>
<dbReference type="InterPro" id="IPR019874">
    <property type="entry name" value="RF_methyltr_PrmC"/>
</dbReference>
<dbReference type="InterPro" id="IPR025714">
    <property type="entry name" value="Methyltranfer_dom"/>
</dbReference>
<comment type="catalytic activity">
    <reaction evidence="4 5">
        <text>L-glutaminyl-[peptide chain release factor] + S-adenosyl-L-methionine = N(5)-methyl-L-glutaminyl-[peptide chain release factor] + S-adenosyl-L-homocysteine + H(+)</text>
        <dbReference type="Rhea" id="RHEA:42896"/>
        <dbReference type="Rhea" id="RHEA-COMP:10271"/>
        <dbReference type="Rhea" id="RHEA-COMP:10272"/>
        <dbReference type="ChEBI" id="CHEBI:15378"/>
        <dbReference type="ChEBI" id="CHEBI:30011"/>
        <dbReference type="ChEBI" id="CHEBI:57856"/>
        <dbReference type="ChEBI" id="CHEBI:59789"/>
        <dbReference type="ChEBI" id="CHEBI:61891"/>
        <dbReference type="EC" id="2.1.1.297"/>
    </reaction>
</comment>
<dbReference type="FunFam" id="3.40.50.150:FF:000053">
    <property type="entry name" value="Release factor glutamine methyltransferase"/>
    <property type="match status" value="1"/>
</dbReference>
<dbReference type="InterPro" id="IPR002052">
    <property type="entry name" value="DNA_methylase_N6_adenine_CS"/>
</dbReference>
<dbReference type="Proteomes" id="UP000295724">
    <property type="component" value="Unassembled WGS sequence"/>
</dbReference>
<reference evidence="8 9" key="1">
    <citation type="submission" date="2019-03" db="EMBL/GenBank/DDBJ databases">
        <title>Genomic Encyclopedia of Type Strains, Phase IV (KMG-IV): sequencing the most valuable type-strain genomes for metagenomic binning, comparative biology and taxonomic classification.</title>
        <authorList>
            <person name="Goeker M."/>
        </authorList>
    </citation>
    <scope>NUCLEOTIDE SEQUENCE [LARGE SCALE GENOMIC DNA]</scope>
    <source>
        <strain evidence="8 9">DSM 25488</strain>
    </source>
</reference>
<keyword evidence="2 5" id="KW-0808">Transferase</keyword>
<dbReference type="InterPro" id="IPR040758">
    <property type="entry name" value="PrmC_N"/>
</dbReference>
<keyword evidence="1 5" id="KW-0489">Methyltransferase</keyword>
<evidence type="ECO:0000313" key="8">
    <source>
        <dbReference type="EMBL" id="TDR23194.1"/>
    </source>
</evidence>
<comment type="caution">
    <text evidence="8">The sequence shown here is derived from an EMBL/GenBank/DDBJ whole genome shotgun (WGS) entry which is preliminary data.</text>
</comment>
<name>A0A4R6XY35_9GAMM</name>
<dbReference type="InterPro" id="IPR004556">
    <property type="entry name" value="HemK-like"/>
</dbReference>
<dbReference type="Pfam" id="PF17827">
    <property type="entry name" value="PrmC_N"/>
    <property type="match status" value="1"/>
</dbReference>
<evidence type="ECO:0000313" key="9">
    <source>
        <dbReference type="Proteomes" id="UP000295724"/>
    </source>
</evidence>
<evidence type="ECO:0000256" key="3">
    <source>
        <dbReference type="ARBA" id="ARBA00022691"/>
    </source>
</evidence>
<comment type="similarity">
    <text evidence="5">Belongs to the protein N5-glutamine methyltransferase family. PrmC subfamily.</text>
</comment>
<dbReference type="Gene3D" id="3.40.50.150">
    <property type="entry name" value="Vaccinia Virus protein VP39"/>
    <property type="match status" value="1"/>
</dbReference>
<keyword evidence="3 5" id="KW-0949">S-adenosyl-L-methionine</keyword>
<accession>A0A4R6XY35</accession>
<dbReference type="InterPro" id="IPR050320">
    <property type="entry name" value="N5-glutamine_MTase"/>
</dbReference>
<dbReference type="CDD" id="cd02440">
    <property type="entry name" value="AdoMet_MTases"/>
    <property type="match status" value="1"/>
</dbReference>
<evidence type="ECO:0000256" key="2">
    <source>
        <dbReference type="ARBA" id="ARBA00022679"/>
    </source>
</evidence>
<feature type="domain" description="Release factor glutamine methyltransferase N-terminal" evidence="7">
    <location>
        <begin position="7"/>
        <end position="75"/>
    </location>
</feature>
<dbReference type="RefSeq" id="WP_162846701.1">
    <property type="nucleotide sequence ID" value="NZ_NIHB01000001.1"/>
</dbReference>
<evidence type="ECO:0000256" key="5">
    <source>
        <dbReference type="HAMAP-Rule" id="MF_02126"/>
    </source>
</evidence>
<comment type="function">
    <text evidence="5">Methylates the class 1 translation termination release factors RF1/PrfA and RF2/PrfB on the glutamine residue of the universally conserved GGQ motif.</text>
</comment>
<dbReference type="PANTHER" id="PTHR18895">
    <property type="entry name" value="HEMK METHYLTRANSFERASE"/>
    <property type="match status" value="1"/>
</dbReference>
<dbReference type="NCBIfam" id="TIGR00536">
    <property type="entry name" value="hemK_fam"/>
    <property type="match status" value="1"/>
</dbReference>
<dbReference type="NCBIfam" id="TIGR03534">
    <property type="entry name" value="RF_mod_PrmC"/>
    <property type="match status" value="1"/>
</dbReference>
<feature type="binding site" evidence="5">
    <location>
        <position position="169"/>
    </location>
    <ligand>
        <name>S-adenosyl-L-methionine</name>
        <dbReference type="ChEBI" id="CHEBI:59789"/>
    </ligand>
</feature>
<dbReference type="HAMAP" id="MF_02126">
    <property type="entry name" value="RF_methyltr_PrmC"/>
    <property type="match status" value="1"/>
</dbReference>
<dbReference type="GO" id="GO:0102559">
    <property type="term" value="F:peptide chain release factor N(5)-glutamine methyltransferase activity"/>
    <property type="evidence" value="ECO:0007669"/>
    <property type="project" value="UniProtKB-EC"/>
</dbReference>
<keyword evidence="9" id="KW-1185">Reference proteome</keyword>
<dbReference type="PROSITE" id="PS00092">
    <property type="entry name" value="N6_MTASE"/>
    <property type="match status" value="1"/>
</dbReference>
<feature type="binding site" evidence="5">
    <location>
        <position position="184"/>
    </location>
    <ligand>
        <name>S-adenosyl-L-methionine</name>
        <dbReference type="ChEBI" id="CHEBI:59789"/>
    </ligand>
</feature>
<dbReference type="GO" id="GO:0003676">
    <property type="term" value="F:nucleic acid binding"/>
    <property type="evidence" value="ECO:0007669"/>
    <property type="project" value="InterPro"/>
</dbReference>
<evidence type="ECO:0000259" key="7">
    <source>
        <dbReference type="Pfam" id="PF17827"/>
    </source>
</evidence>
<dbReference type="GO" id="GO:0032259">
    <property type="term" value="P:methylation"/>
    <property type="evidence" value="ECO:0007669"/>
    <property type="project" value="UniProtKB-KW"/>
</dbReference>
<organism evidence="8 9">
    <name type="scientific">Marinicella litoralis</name>
    <dbReference type="NCBI Taxonomy" id="644220"/>
    <lineage>
        <taxon>Bacteria</taxon>
        <taxon>Pseudomonadati</taxon>
        <taxon>Pseudomonadota</taxon>
        <taxon>Gammaproteobacteria</taxon>
        <taxon>Lysobacterales</taxon>
        <taxon>Marinicellaceae</taxon>
        <taxon>Marinicella</taxon>
    </lineage>
</organism>
<dbReference type="PANTHER" id="PTHR18895:SF74">
    <property type="entry name" value="MTRF1L RELEASE FACTOR GLUTAMINE METHYLTRANSFERASE"/>
    <property type="match status" value="1"/>
</dbReference>
<gene>
    <name evidence="5" type="primary">prmC</name>
    <name evidence="8" type="ORF">C8D91_0053</name>
</gene>
<dbReference type="AlphaFoldDB" id="A0A4R6XY35"/>
<feature type="binding site" evidence="5">
    <location>
        <begin position="118"/>
        <end position="122"/>
    </location>
    <ligand>
        <name>S-adenosyl-L-methionine</name>
        <dbReference type="ChEBI" id="CHEBI:59789"/>
    </ligand>
</feature>
<dbReference type="Pfam" id="PF13847">
    <property type="entry name" value="Methyltransf_31"/>
    <property type="match status" value="1"/>
</dbReference>
<sequence length="276" mass="30839">MTSIHDWIKNQSNHLNQVTQFDQNDINLLLCHLLSINTAWLYAHQEHLLTAKQIHQLDLWVEELKAGKPLAYITGNKDFWTLRLHVNQHTLIPRPETELLIEVIEQLDLSPAKILDLGTGSGAIALSLATLYPDAEITASDQSAAALKVAALNAKSNQINNVTFIQSNWFDDINADCFDLIVSNPPYIDSEDEHLVNLSYEPLSALVASDHGLSDFKKISLAASQFLKPGGVLMFEHGWQQAESVTKILENAGLVNTSTQKDLLQHNRVTWAYLKV</sequence>
<dbReference type="EC" id="2.1.1.297" evidence="5"/>
<dbReference type="Gene3D" id="1.10.8.10">
    <property type="entry name" value="DNA helicase RuvA subunit, C-terminal domain"/>
    <property type="match status" value="1"/>
</dbReference>
<feature type="binding site" evidence="5">
    <location>
        <begin position="184"/>
        <end position="187"/>
    </location>
    <ligand>
        <name>substrate</name>
    </ligand>
</feature>